<dbReference type="GeneID" id="20345388"/>
<reference evidence="2" key="5">
    <citation type="submission" date="2018-04" db="UniProtKB">
        <authorList>
            <consortium name="EnsemblFungi"/>
        </authorList>
    </citation>
    <scope>IDENTIFICATION</scope>
    <source>
        <strain evidence="2">R3-111a-1</strain>
    </source>
</reference>
<dbReference type="VEuPathDB" id="FungiDB:GGTG_04930"/>
<dbReference type="EnsemblFungi" id="EJT79847">
    <property type="protein sequence ID" value="EJT79847"/>
    <property type="gene ID" value="GGTG_04930"/>
</dbReference>
<evidence type="ECO:0000313" key="2">
    <source>
        <dbReference type="EnsemblFungi" id="EJT79847"/>
    </source>
</evidence>
<name>J3NUH4_GAET3</name>
<dbReference type="EMBL" id="GL385396">
    <property type="protein sequence ID" value="EJT79847.1"/>
    <property type="molecule type" value="Genomic_DNA"/>
</dbReference>
<accession>J3NUH4</accession>
<reference evidence="1" key="2">
    <citation type="submission" date="2010-07" db="EMBL/GenBank/DDBJ databases">
        <authorList>
            <consortium name="The Broad Institute Genome Sequencing Platform"/>
            <consortium name="Broad Institute Genome Sequencing Center for Infectious Disease"/>
            <person name="Ma L.-J."/>
            <person name="Dead R."/>
            <person name="Young S."/>
            <person name="Zeng Q."/>
            <person name="Koehrsen M."/>
            <person name="Alvarado L."/>
            <person name="Berlin A."/>
            <person name="Chapman S.B."/>
            <person name="Chen Z."/>
            <person name="Freedman E."/>
            <person name="Gellesch M."/>
            <person name="Goldberg J."/>
            <person name="Griggs A."/>
            <person name="Gujja S."/>
            <person name="Heilman E.R."/>
            <person name="Heiman D."/>
            <person name="Hepburn T."/>
            <person name="Howarth C."/>
            <person name="Jen D."/>
            <person name="Larson L."/>
            <person name="Mehta T."/>
            <person name="Neiman D."/>
            <person name="Pearson M."/>
            <person name="Roberts A."/>
            <person name="Saif S."/>
            <person name="Shea T."/>
            <person name="Shenoy N."/>
            <person name="Sisk P."/>
            <person name="Stolte C."/>
            <person name="Sykes S."/>
            <person name="Walk T."/>
            <person name="White J."/>
            <person name="Yandava C."/>
            <person name="Haas B."/>
            <person name="Nusbaum C."/>
            <person name="Birren B."/>
        </authorList>
    </citation>
    <scope>NUCLEOTIDE SEQUENCE</scope>
    <source>
        <strain evidence="1">R3-111a-1</strain>
    </source>
</reference>
<dbReference type="RefSeq" id="XP_009220992.1">
    <property type="nucleotide sequence ID" value="XM_009222728.1"/>
</dbReference>
<proteinExistence type="predicted"/>
<reference evidence="1" key="3">
    <citation type="submission" date="2010-09" db="EMBL/GenBank/DDBJ databases">
        <title>Annotation of Gaeumannomyces graminis var. tritici R3-111a-1.</title>
        <authorList>
            <consortium name="The Broad Institute Genome Sequencing Platform"/>
            <person name="Ma L.-J."/>
            <person name="Dead R."/>
            <person name="Young S.K."/>
            <person name="Zeng Q."/>
            <person name="Gargeya S."/>
            <person name="Fitzgerald M."/>
            <person name="Haas B."/>
            <person name="Abouelleil A."/>
            <person name="Alvarado L."/>
            <person name="Arachchi H.M."/>
            <person name="Berlin A."/>
            <person name="Brown A."/>
            <person name="Chapman S.B."/>
            <person name="Chen Z."/>
            <person name="Dunbar C."/>
            <person name="Freedman E."/>
            <person name="Gearin G."/>
            <person name="Gellesch M."/>
            <person name="Goldberg J."/>
            <person name="Griggs A."/>
            <person name="Gujja S."/>
            <person name="Heiman D."/>
            <person name="Howarth C."/>
            <person name="Larson L."/>
            <person name="Lui A."/>
            <person name="MacDonald P.J.P."/>
            <person name="Mehta T."/>
            <person name="Montmayeur A."/>
            <person name="Murphy C."/>
            <person name="Neiman D."/>
            <person name="Pearson M."/>
            <person name="Priest M."/>
            <person name="Roberts A."/>
            <person name="Saif S."/>
            <person name="Shea T."/>
            <person name="Shenoy N."/>
            <person name="Sisk P."/>
            <person name="Stolte C."/>
            <person name="Sykes S."/>
            <person name="Yandava C."/>
            <person name="Wortman J."/>
            <person name="Nusbaum C."/>
            <person name="Birren B."/>
        </authorList>
    </citation>
    <scope>NUCLEOTIDE SEQUENCE</scope>
    <source>
        <strain evidence="1">R3-111a-1</strain>
    </source>
</reference>
<evidence type="ECO:0000313" key="1">
    <source>
        <dbReference type="EMBL" id="EJT79847.1"/>
    </source>
</evidence>
<sequence length="145" mass="15610">MPGLARNGLEVARRRGLKRTGLGSAALRADGALGFARGGLICRSVTSGLMDKWPARRRDWLAGSSCAGARTLSDLGFFWLRPRLQAAPPPNTPQQGSIVRTPSAPRPRCHGLVPGIQLTGAYSWHVPVLVEIARLPLKAKWPAPF</sequence>
<reference evidence="2" key="4">
    <citation type="journal article" date="2015" name="G3 (Bethesda)">
        <title>Genome sequences of three phytopathogenic species of the Magnaporthaceae family of fungi.</title>
        <authorList>
            <person name="Okagaki L.H."/>
            <person name="Nunes C.C."/>
            <person name="Sailsbery J."/>
            <person name="Clay B."/>
            <person name="Brown D."/>
            <person name="John T."/>
            <person name="Oh Y."/>
            <person name="Young N."/>
            <person name="Fitzgerald M."/>
            <person name="Haas B.J."/>
            <person name="Zeng Q."/>
            <person name="Young S."/>
            <person name="Adiconis X."/>
            <person name="Fan L."/>
            <person name="Levin J.Z."/>
            <person name="Mitchell T.K."/>
            <person name="Okubara P.A."/>
            <person name="Farman M.L."/>
            <person name="Kohn L.M."/>
            <person name="Birren B."/>
            <person name="Ma L.-J."/>
            <person name="Dean R.A."/>
        </authorList>
    </citation>
    <scope>NUCLEOTIDE SEQUENCE</scope>
    <source>
        <strain evidence="2">R3-111a-1</strain>
    </source>
</reference>
<dbReference type="HOGENOM" id="CLU_1786967_0_0_1"/>
<organism evidence="1">
    <name type="scientific">Gaeumannomyces tritici (strain R3-111a-1)</name>
    <name type="common">Wheat and barley take-all root rot fungus</name>
    <name type="synonym">Gaeumannomyces graminis var. tritici</name>
    <dbReference type="NCBI Taxonomy" id="644352"/>
    <lineage>
        <taxon>Eukaryota</taxon>
        <taxon>Fungi</taxon>
        <taxon>Dikarya</taxon>
        <taxon>Ascomycota</taxon>
        <taxon>Pezizomycotina</taxon>
        <taxon>Sordariomycetes</taxon>
        <taxon>Sordariomycetidae</taxon>
        <taxon>Magnaporthales</taxon>
        <taxon>Magnaporthaceae</taxon>
        <taxon>Gaeumannomyces</taxon>
    </lineage>
</organism>
<protein>
    <submittedName>
        <fullName evidence="1 2">Uncharacterized protein</fullName>
    </submittedName>
</protein>
<reference evidence="3" key="1">
    <citation type="submission" date="2010-07" db="EMBL/GenBank/DDBJ databases">
        <title>The genome sequence of Gaeumannomyces graminis var. tritici strain R3-111a-1.</title>
        <authorList>
            <consortium name="The Broad Institute Genome Sequencing Platform"/>
            <person name="Ma L.-J."/>
            <person name="Dead R."/>
            <person name="Young S."/>
            <person name="Zeng Q."/>
            <person name="Koehrsen M."/>
            <person name="Alvarado L."/>
            <person name="Berlin A."/>
            <person name="Chapman S.B."/>
            <person name="Chen Z."/>
            <person name="Freedman E."/>
            <person name="Gellesch M."/>
            <person name="Goldberg J."/>
            <person name="Griggs A."/>
            <person name="Gujja S."/>
            <person name="Heilman E.R."/>
            <person name="Heiman D."/>
            <person name="Hepburn T."/>
            <person name="Howarth C."/>
            <person name="Jen D."/>
            <person name="Larson L."/>
            <person name="Mehta T."/>
            <person name="Neiman D."/>
            <person name="Pearson M."/>
            <person name="Roberts A."/>
            <person name="Saif S."/>
            <person name="Shea T."/>
            <person name="Shenoy N."/>
            <person name="Sisk P."/>
            <person name="Stolte C."/>
            <person name="Sykes S."/>
            <person name="Walk T."/>
            <person name="White J."/>
            <person name="Yandava C."/>
            <person name="Haas B."/>
            <person name="Nusbaum C."/>
            <person name="Birren B."/>
        </authorList>
    </citation>
    <scope>NUCLEOTIDE SEQUENCE [LARGE SCALE GENOMIC DNA]</scope>
    <source>
        <strain evidence="3">R3-111a-1</strain>
    </source>
</reference>
<keyword evidence="3" id="KW-1185">Reference proteome</keyword>
<dbReference type="Proteomes" id="UP000006039">
    <property type="component" value="Unassembled WGS sequence"/>
</dbReference>
<gene>
    <name evidence="2" type="primary">20345388</name>
    <name evidence="1" type="ORF">GGTG_04930</name>
</gene>
<dbReference type="AlphaFoldDB" id="J3NUH4"/>
<evidence type="ECO:0000313" key="3">
    <source>
        <dbReference type="Proteomes" id="UP000006039"/>
    </source>
</evidence>